<dbReference type="Proteomes" id="UP001185135">
    <property type="component" value="Segment"/>
</dbReference>
<name>A0AA95EDD7_9VIRU</name>
<proteinExistence type="predicted"/>
<evidence type="ECO:0000313" key="2">
    <source>
        <dbReference type="Proteomes" id="UP001185135"/>
    </source>
</evidence>
<dbReference type="EMBL" id="ON887157">
    <property type="protein sequence ID" value="WBR14750.1"/>
    <property type="molecule type" value="Genomic_DNA"/>
</dbReference>
<accession>A0AA95EDD7</accession>
<protein>
    <recommendedName>
        <fullName evidence="3">Ankyrin repeat domain containing protein</fullName>
    </recommendedName>
</protein>
<reference evidence="1" key="1">
    <citation type="submission" date="2022-06" db="EMBL/GenBank/DDBJ databases">
        <authorList>
            <person name="Legendre M."/>
            <person name="Claverie J.-M."/>
            <person name="Alempic J.-M."/>
            <person name="Abergel C."/>
        </authorList>
    </citation>
    <scope>NUCLEOTIDE SEQUENCE</scope>
    <source>
        <strain evidence="1">Kuranda</strain>
    </source>
</reference>
<gene>
    <name evidence="1" type="ORF">pkur_cds_576</name>
</gene>
<sequence>MATKRAYTPDPKDSLPPAKARKCAYDEETMKYMARTGDLCGIRKAIDDLGYIPHRGTVQREAAFHGRLSILHFIYAQYVEGTGGSTYFRDDNEMDAAVRGGHEETIRWMCRHYRDLFCLVKADDDDDDRENNKVGLNDLGRAYRSPQEWLVDAGLWSLSRWAYGELGLEYDERSVMCMISRNNPAMLQFAVECGAKVDDTELLDCFGHNYSDAVQEYRELVGVSQ</sequence>
<organism evidence="1 2">
    <name type="scientific">Pandoravirus kuranda</name>
    <dbReference type="NCBI Taxonomy" id="3019033"/>
    <lineage>
        <taxon>Viruses</taxon>
        <taxon>Pandoravirus</taxon>
    </lineage>
</organism>
<evidence type="ECO:0008006" key="3">
    <source>
        <dbReference type="Google" id="ProtNLM"/>
    </source>
</evidence>
<evidence type="ECO:0000313" key="1">
    <source>
        <dbReference type="EMBL" id="WBR14750.1"/>
    </source>
</evidence>